<sequence length="380" mass="43287">MLHRIIFGLLASFLPSLTRNRRVRNYEELPSNSDTAVLVPVRASNGQARPFRYIYDQGKDLSKLALSLLTICDEDDGGDGKGSDQLPCVMEKIVLPPIPEATQITDLPTNFSVSHCNGIIHMFDNDKPWTAVVLFNPVIREFKLLRTADLRHDFYESRGYSLGTPNFAGCGFGYDPKANVYKYVKIFGSDKFFFPVALVYTMGSHDSWRGIKIGVEGNFCYLDPKGVYCNGAYYWWNKAHIGDMILSFDMSEEKFRSIPMSHHLRRKDKKLEVWNDSIILFLGLEYSRLTSTFEMWVMVDNFGGVEGSTTWIKHLTIGPLQGVHFPLAFWKNDELLLEARDGRIVSYNLNTYKLRNVPLPGAVYPGLTYANLCWRSLVSI</sequence>
<feature type="signal peptide" evidence="1">
    <location>
        <begin position="1"/>
        <end position="20"/>
    </location>
</feature>
<feature type="chain" id="PRO_5015190452" evidence="1">
    <location>
        <begin position="21"/>
        <end position="380"/>
    </location>
</feature>
<proteinExistence type="predicted"/>
<evidence type="ECO:0000256" key="1">
    <source>
        <dbReference type="SAM" id="SignalP"/>
    </source>
</evidence>
<dbReference type="InterPro" id="IPR017451">
    <property type="entry name" value="F-box-assoc_interact_dom"/>
</dbReference>
<evidence type="ECO:0000313" key="4">
    <source>
        <dbReference type="Proteomes" id="UP000237000"/>
    </source>
</evidence>
<keyword evidence="4" id="KW-1185">Reference proteome</keyword>
<dbReference type="EMBL" id="JXTC01000122">
    <property type="protein sequence ID" value="PON87021.1"/>
    <property type="molecule type" value="Genomic_DNA"/>
</dbReference>
<protein>
    <submittedName>
        <fullName evidence="3">F-box associated domain</fullName>
    </submittedName>
</protein>
<accession>A0A2P5EN66</accession>
<dbReference type="PANTHER" id="PTHR31672:SF13">
    <property type="entry name" value="F-BOX PROTEIN CPR30-LIKE"/>
    <property type="match status" value="1"/>
</dbReference>
<dbReference type="NCBIfam" id="TIGR01640">
    <property type="entry name" value="F_box_assoc_1"/>
    <property type="match status" value="1"/>
</dbReference>
<dbReference type="Pfam" id="PF07734">
    <property type="entry name" value="FBA_1"/>
    <property type="match status" value="1"/>
</dbReference>
<evidence type="ECO:0000259" key="2">
    <source>
        <dbReference type="Pfam" id="PF07734"/>
    </source>
</evidence>
<dbReference type="InParanoid" id="A0A2P5EN66"/>
<organism evidence="3 4">
    <name type="scientific">Trema orientale</name>
    <name type="common">Charcoal tree</name>
    <name type="synonym">Celtis orientalis</name>
    <dbReference type="NCBI Taxonomy" id="63057"/>
    <lineage>
        <taxon>Eukaryota</taxon>
        <taxon>Viridiplantae</taxon>
        <taxon>Streptophyta</taxon>
        <taxon>Embryophyta</taxon>
        <taxon>Tracheophyta</taxon>
        <taxon>Spermatophyta</taxon>
        <taxon>Magnoliopsida</taxon>
        <taxon>eudicotyledons</taxon>
        <taxon>Gunneridae</taxon>
        <taxon>Pentapetalae</taxon>
        <taxon>rosids</taxon>
        <taxon>fabids</taxon>
        <taxon>Rosales</taxon>
        <taxon>Cannabaceae</taxon>
        <taxon>Trema</taxon>
    </lineage>
</organism>
<dbReference type="PANTHER" id="PTHR31672">
    <property type="entry name" value="BNACNNG10540D PROTEIN"/>
    <property type="match status" value="1"/>
</dbReference>
<comment type="caution">
    <text evidence="3">The sequence shown here is derived from an EMBL/GenBank/DDBJ whole genome shotgun (WGS) entry which is preliminary data.</text>
</comment>
<name>A0A2P5EN66_TREOI</name>
<keyword evidence="1" id="KW-0732">Signal</keyword>
<dbReference type="InterPro" id="IPR050796">
    <property type="entry name" value="SCF_F-box_component"/>
</dbReference>
<gene>
    <name evidence="3" type="ORF">TorRG33x02_171340</name>
</gene>
<evidence type="ECO:0000313" key="3">
    <source>
        <dbReference type="EMBL" id="PON87021.1"/>
    </source>
</evidence>
<feature type="domain" description="F-box associated beta-propeller type 1" evidence="2">
    <location>
        <begin position="111"/>
        <end position="348"/>
    </location>
</feature>
<dbReference type="AlphaFoldDB" id="A0A2P5EN66"/>
<dbReference type="Proteomes" id="UP000237000">
    <property type="component" value="Unassembled WGS sequence"/>
</dbReference>
<dbReference type="InterPro" id="IPR006527">
    <property type="entry name" value="F-box-assoc_dom_typ1"/>
</dbReference>
<dbReference type="OrthoDB" id="610337at2759"/>
<reference evidence="4" key="1">
    <citation type="submission" date="2016-06" db="EMBL/GenBank/DDBJ databases">
        <title>Parallel loss of symbiosis genes in relatives of nitrogen-fixing non-legume Parasponia.</title>
        <authorList>
            <person name="Van Velzen R."/>
            <person name="Holmer R."/>
            <person name="Bu F."/>
            <person name="Rutten L."/>
            <person name="Van Zeijl A."/>
            <person name="Liu W."/>
            <person name="Santuari L."/>
            <person name="Cao Q."/>
            <person name="Sharma T."/>
            <person name="Shen D."/>
            <person name="Roswanjaya Y."/>
            <person name="Wardhani T."/>
            <person name="Kalhor M.S."/>
            <person name="Jansen J."/>
            <person name="Van den Hoogen J."/>
            <person name="Gungor B."/>
            <person name="Hartog M."/>
            <person name="Hontelez J."/>
            <person name="Verver J."/>
            <person name="Yang W.-C."/>
            <person name="Schijlen E."/>
            <person name="Repin R."/>
            <person name="Schilthuizen M."/>
            <person name="Schranz E."/>
            <person name="Heidstra R."/>
            <person name="Miyata K."/>
            <person name="Fedorova E."/>
            <person name="Kohlen W."/>
            <person name="Bisseling T."/>
            <person name="Smit S."/>
            <person name="Geurts R."/>
        </authorList>
    </citation>
    <scope>NUCLEOTIDE SEQUENCE [LARGE SCALE GENOMIC DNA]</scope>
    <source>
        <strain evidence="4">cv. RG33-2</strain>
    </source>
</reference>